<protein>
    <submittedName>
        <fullName evidence="1">Uncharacterized protein</fullName>
    </submittedName>
</protein>
<dbReference type="OrthoDB" id="21072at2759"/>
<keyword evidence="2" id="KW-1185">Reference proteome</keyword>
<name>A0A6G1JTX5_9PLEO</name>
<accession>A0A6G1JTX5</accession>
<dbReference type="Proteomes" id="UP000799428">
    <property type="component" value="Unassembled WGS sequence"/>
</dbReference>
<gene>
    <name evidence="1" type="ORF">K504DRAFT_538418</name>
</gene>
<sequence>MSDNQPFTVGGVTYYYHHVSIPPTLLKPNRPLRPVSWASKSTIPVILVTDMTGPHKVVTHYILGENEIDFKAVYTEIKSFQKHPGRGRVTSAPGARGLGKRHTVQRCKHDFMKAYWNCFARIVDYFADFARYDTALMQSLWFHLVDCMQKIAGGLPHGTTHSVVVCDHYFRFNNQYAQTLKLIDTIITGRRPLSSGQDKIVVPNFSLPTGLLPITEDIGSVDGGECRTGFKAGLKPWQQFLYNGAPGFAVDKKDRVHLPDDVYERKEYQSDKPVLKVQHVPWGGLAIISTHTEKNRQAMLSLAQQNNDDDEEELSEVNLGREYDRHSLKMGETFSYASPMTGRQTTVQQMTPKPTAFAPKRAQNLEIPIPNVEAKDVAMHLLDDSVGTYIYIY</sequence>
<proteinExistence type="predicted"/>
<evidence type="ECO:0000313" key="2">
    <source>
        <dbReference type="Proteomes" id="UP000799428"/>
    </source>
</evidence>
<organism evidence="1 2">
    <name type="scientific">Pleomassaria siparia CBS 279.74</name>
    <dbReference type="NCBI Taxonomy" id="1314801"/>
    <lineage>
        <taxon>Eukaryota</taxon>
        <taxon>Fungi</taxon>
        <taxon>Dikarya</taxon>
        <taxon>Ascomycota</taxon>
        <taxon>Pezizomycotina</taxon>
        <taxon>Dothideomycetes</taxon>
        <taxon>Pleosporomycetidae</taxon>
        <taxon>Pleosporales</taxon>
        <taxon>Pleomassariaceae</taxon>
        <taxon>Pleomassaria</taxon>
    </lineage>
</organism>
<evidence type="ECO:0000313" key="1">
    <source>
        <dbReference type="EMBL" id="KAF2703950.1"/>
    </source>
</evidence>
<reference evidence="1" key="1">
    <citation type="journal article" date="2020" name="Stud. Mycol.">
        <title>101 Dothideomycetes genomes: a test case for predicting lifestyles and emergence of pathogens.</title>
        <authorList>
            <person name="Haridas S."/>
            <person name="Albert R."/>
            <person name="Binder M."/>
            <person name="Bloem J."/>
            <person name="Labutti K."/>
            <person name="Salamov A."/>
            <person name="Andreopoulos B."/>
            <person name="Baker S."/>
            <person name="Barry K."/>
            <person name="Bills G."/>
            <person name="Bluhm B."/>
            <person name="Cannon C."/>
            <person name="Castanera R."/>
            <person name="Culley D."/>
            <person name="Daum C."/>
            <person name="Ezra D."/>
            <person name="Gonzalez J."/>
            <person name="Henrissat B."/>
            <person name="Kuo A."/>
            <person name="Liang C."/>
            <person name="Lipzen A."/>
            <person name="Lutzoni F."/>
            <person name="Magnuson J."/>
            <person name="Mondo S."/>
            <person name="Nolan M."/>
            <person name="Ohm R."/>
            <person name="Pangilinan J."/>
            <person name="Park H.-J."/>
            <person name="Ramirez L."/>
            <person name="Alfaro M."/>
            <person name="Sun H."/>
            <person name="Tritt A."/>
            <person name="Yoshinaga Y."/>
            <person name="Zwiers L.-H."/>
            <person name="Turgeon B."/>
            <person name="Goodwin S."/>
            <person name="Spatafora J."/>
            <person name="Crous P."/>
            <person name="Grigoriev I."/>
        </authorList>
    </citation>
    <scope>NUCLEOTIDE SEQUENCE</scope>
    <source>
        <strain evidence="1">CBS 279.74</strain>
    </source>
</reference>
<dbReference type="AlphaFoldDB" id="A0A6G1JTX5"/>
<dbReference type="EMBL" id="MU005784">
    <property type="protein sequence ID" value="KAF2703950.1"/>
    <property type="molecule type" value="Genomic_DNA"/>
</dbReference>